<proteinExistence type="predicted"/>
<protein>
    <submittedName>
        <fullName evidence="2">Uncharacterized protein</fullName>
    </submittedName>
</protein>
<evidence type="ECO:0000313" key="2">
    <source>
        <dbReference type="EMBL" id="KZV34437.1"/>
    </source>
</evidence>
<dbReference type="Proteomes" id="UP000250235">
    <property type="component" value="Unassembled WGS sequence"/>
</dbReference>
<evidence type="ECO:0000313" key="3">
    <source>
        <dbReference type="Proteomes" id="UP000250235"/>
    </source>
</evidence>
<feature type="compositionally biased region" description="Basic and acidic residues" evidence="1">
    <location>
        <begin position="26"/>
        <end position="37"/>
    </location>
</feature>
<accession>A0A2Z7BK27</accession>
<keyword evidence="3" id="KW-1185">Reference proteome</keyword>
<evidence type="ECO:0000256" key="1">
    <source>
        <dbReference type="SAM" id="MobiDB-lite"/>
    </source>
</evidence>
<reference evidence="2 3" key="1">
    <citation type="journal article" date="2015" name="Proc. Natl. Acad. Sci. U.S.A.">
        <title>The resurrection genome of Boea hygrometrica: A blueprint for survival of dehydration.</title>
        <authorList>
            <person name="Xiao L."/>
            <person name="Yang G."/>
            <person name="Zhang L."/>
            <person name="Yang X."/>
            <person name="Zhao S."/>
            <person name="Ji Z."/>
            <person name="Zhou Q."/>
            <person name="Hu M."/>
            <person name="Wang Y."/>
            <person name="Chen M."/>
            <person name="Xu Y."/>
            <person name="Jin H."/>
            <person name="Xiao X."/>
            <person name="Hu G."/>
            <person name="Bao F."/>
            <person name="Hu Y."/>
            <person name="Wan P."/>
            <person name="Li L."/>
            <person name="Deng X."/>
            <person name="Kuang T."/>
            <person name="Xiang C."/>
            <person name="Zhu J.K."/>
            <person name="Oliver M.J."/>
            <person name="He Y."/>
        </authorList>
    </citation>
    <scope>NUCLEOTIDE SEQUENCE [LARGE SCALE GENOMIC DNA]</scope>
    <source>
        <strain evidence="3">cv. XS01</strain>
    </source>
</reference>
<dbReference type="AlphaFoldDB" id="A0A2Z7BK27"/>
<gene>
    <name evidence="2" type="ORF">F511_23411</name>
</gene>
<feature type="region of interest" description="Disordered" evidence="1">
    <location>
        <begin position="179"/>
        <end position="206"/>
    </location>
</feature>
<dbReference type="EMBL" id="KV005062">
    <property type="protein sequence ID" value="KZV34437.1"/>
    <property type="molecule type" value="Genomic_DNA"/>
</dbReference>
<feature type="compositionally biased region" description="Basic and acidic residues" evidence="1">
    <location>
        <begin position="179"/>
        <end position="188"/>
    </location>
</feature>
<feature type="compositionally biased region" description="Basic and acidic residues" evidence="1">
    <location>
        <begin position="9"/>
        <end position="19"/>
    </location>
</feature>
<name>A0A2Z7BK27_9LAMI</name>
<organism evidence="2 3">
    <name type="scientific">Dorcoceras hygrometricum</name>
    <dbReference type="NCBI Taxonomy" id="472368"/>
    <lineage>
        <taxon>Eukaryota</taxon>
        <taxon>Viridiplantae</taxon>
        <taxon>Streptophyta</taxon>
        <taxon>Embryophyta</taxon>
        <taxon>Tracheophyta</taxon>
        <taxon>Spermatophyta</taxon>
        <taxon>Magnoliopsida</taxon>
        <taxon>eudicotyledons</taxon>
        <taxon>Gunneridae</taxon>
        <taxon>Pentapetalae</taxon>
        <taxon>asterids</taxon>
        <taxon>lamiids</taxon>
        <taxon>Lamiales</taxon>
        <taxon>Gesneriaceae</taxon>
        <taxon>Didymocarpoideae</taxon>
        <taxon>Trichosporeae</taxon>
        <taxon>Loxocarpinae</taxon>
        <taxon>Dorcoceras</taxon>
    </lineage>
</organism>
<sequence>MSKAKMMKALKERRADPERTSSSLSKGERKAAAEGGEKRKKRHHEKKTTESARETASVGPTSEPSGAEGKAPEQQITEAPYVLLDTSAISFMAKPSGSFSLDFVRRLVPEQDFDLVKSVPDIAALEAASLHLMQALVWSGEVATRLSQARDEVVMTRCSMDGVLDRHNDLMKQLEDIRAEKTRIKNMPEDEDTGEGSSGREDAPPA</sequence>
<feature type="region of interest" description="Disordered" evidence="1">
    <location>
        <begin position="1"/>
        <end position="74"/>
    </location>
</feature>